<dbReference type="AlphaFoldDB" id="A0A3N4HLR3"/>
<evidence type="ECO:0000313" key="3">
    <source>
        <dbReference type="Proteomes" id="UP000275078"/>
    </source>
</evidence>
<feature type="compositionally biased region" description="Polar residues" evidence="1">
    <location>
        <begin position="230"/>
        <end position="247"/>
    </location>
</feature>
<sequence length="315" mass="34991">MSTRRKTIKAKANARTHVIRKAKQKEVKQATFEHIQKQGFNVHRSKVHLHIRGRYLPYIWKESGGYTRPARGFSKLNTFQRTSLLEALDNGNLVAVRNPDADDHLSISPSPSIQQEGFQEEDDGNDEEVKKEESEDDETIAESGSVFASPDSSSIDGQTNTAQGSRSRSLSSSPSPLSSPDATPTPSAVFTRPTRSAPSPVINNNATSASRIVAALQGNQHPPQAPIATGSPSRTAQIAEQTRPDSSTTKHKADASTDNDPELFLRTEYKRRLREEMVETLADRTVDLKESKRKREELREWFEDGLRMLKEADGV</sequence>
<dbReference type="Proteomes" id="UP000275078">
    <property type="component" value="Unassembled WGS sequence"/>
</dbReference>
<organism evidence="2 3">
    <name type="scientific">Ascobolus immersus RN42</name>
    <dbReference type="NCBI Taxonomy" id="1160509"/>
    <lineage>
        <taxon>Eukaryota</taxon>
        <taxon>Fungi</taxon>
        <taxon>Dikarya</taxon>
        <taxon>Ascomycota</taxon>
        <taxon>Pezizomycotina</taxon>
        <taxon>Pezizomycetes</taxon>
        <taxon>Pezizales</taxon>
        <taxon>Ascobolaceae</taxon>
        <taxon>Ascobolus</taxon>
    </lineage>
</organism>
<feature type="compositionally biased region" description="Polar residues" evidence="1">
    <location>
        <begin position="150"/>
        <end position="164"/>
    </location>
</feature>
<feature type="compositionally biased region" description="Low complexity" evidence="1">
    <location>
        <begin position="165"/>
        <end position="188"/>
    </location>
</feature>
<evidence type="ECO:0000256" key="1">
    <source>
        <dbReference type="SAM" id="MobiDB-lite"/>
    </source>
</evidence>
<dbReference type="EMBL" id="ML119820">
    <property type="protein sequence ID" value="RPA73458.1"/>
    <property type="molecule type" value="Genomic_DNA"/>
</dbReference>
<reference evidence="2 3" key="1">
    <citation type="journal article" date="2018" name="Nat. Ecol. Evol.">
        <title>Pezizomycetes genomes reveal the molecular basis of ectomycorrhizal truffle lifestyle.</title>
        <authorList>
            <person name="Murat C."/>
            <person name="Payen T."/>
            <person name="Noel B."/>
            <person name="Kuo A."/>
            <person name="Morin E."/>
            <person name="Chen J."/>
            <person name="Kohler A."/>
            <person name="Krizsan K."/>
            <person name="Balestrini R."/>
            <person name="Da Silva C."/>
            <person name="Montanini B."/>
            <person name="Hainaut M."/>
            <person name="Levati E."/>
            <person name="Barry K.W."/>
            <person name="Belfiori B."/>
            <person name="Cichocki N."/>
            <person name="Clum A."/>
            <person name="Dockter R.B."/>
            <person name="Fauchery L."/>
            <person name="Guy J."/>
            <person name="Iotti M."/>
            <person name="Le Tacon F."/>
            <person name="Lindquist E.A."/>
            <person name="Lipzen A."/>
            <person name="Malagnac F."/>
            <person name="Mello A."/>
            <person name="Molinier V."/>
            <person name="Miyauchi S."/>
            <person name="Poulain J."/>
            <person name="Riccioni C."/>
            <person name="Rubini A."/>
            <person name="Sitrit Y."/>
            <person name="Splivallo R."/>
            <person name="Traeger S."/>
            <person name="Wang M."/>
            <person name="Zifcakova L."/>
            <person name="Wipf D."/>
            <person name="Zambonelli A."/>
            <person name="Paolocci F."/>
            <person name="Nowrousian M."/>
            <person name="Ottonello S."/>
            <person name="Baldrian P."/>
            <person name="Spatafora J.W."/>
            <person name="Henrissat B."/>
            <person name="Nagy L.G."/>
            <person name="Aury J.M."/>
            <person name="Wincker P."/>
            <person name="Grigoriev I.V."/>
            <person name="Bonfante P."/>
            <person name="Martin F.M."/>
        </authorList>
    </citation>
    <scope>NUCLEOTIDE SEQUENCE [LARGE SCALE GENOMIC DNA]</scope>
    <source>
        <strain evidence="2 3">RN42</strain>
    </source>
</reference>
<proteinExistence type="predicted"/>
<feature type="compositionally biased region" description="Polar residues" evidence="1">
    <location>
        <begin position="193"/>
        <end position="210"/>
    </location>
</feature>
<accession>A0A3N4HLR3</accession>
<protein>
    <submittedName>
        <fullName evidence="2">Uncharacterized protein</fullName>
    </submittedName>
</protein>
<name>A0A3N4HLR3_ASCIM</name>
<feature type="region of interest" description="Disordered" evidence="1">
    <location>
        <begin position="99"/>
        <end position="260"/>
    </location>
</feature>
<evidence type="ECO:0000313" key="2">
    <source>
        <dbReference type="EMBL" id="RPA73458.1"/>
    </source>
</evidence>
<keyword evidence="3" id="KW-1185">Reference proteome</keyword>
<gene>
    <name evidence="2" type="ORF">BJ508DRAFT_419029</name>
</gene>
<feature type="compositionally biased region" description="Polar residues" evidence="1">
    <location>
        <begin position="107"/>
        <end position="117"/>
    </location>
</feature>